<dbReference type="GeneTree" id="ENSGT00940000178207"/>
<name>A0A669EGR9_ORENI</name>
<dbReference type="PROSITE" id="PS50103">
    <property type="entry name" value="ZF_C3H1"/>
    <property type="match status" value="1"/>
</dbReference>
<protein>
    <recommendedName>
        <fullName evidence="2">C3H1-type domain-containing protein</fullName>
    </recommendedName>
</protein>
<reference evidence="4" key="1">
    <citation type="submission" date="2012-01" db="EMBL/GenBank/DDBJ databases">
        <title>The Genome Sequence of Oreochromis niloticus (Nile Tilapia).</title>
        <authorList>
            <consortium name="Broad Institute Genome Assembly Team"/>
            <consortium name="Broad Institute Sequencing Platform"/>
            <person name="Di Palma F."/>
            <person name="Johnson J."/>
            <person name="Lander E.S."/>
            <person name="Lindblad-Toh K."/>
        </authorList>
    </citation>
    <scope>NUCLEOTIDE SEQUENCE [LARGE SCALE GENOMIC DNA]</scope>
</reference>
<keyword evidence="4" id="KW-1185">Reference proteome</keyword>
<feature type="domain" description="C3H1-type" evidence="2">
    <location>
        <begin position="72"/>
        <end position="96"/>
    </location>
</feature>
<dbReference type="InterPro" id="IPR000571">
    <property type="entry name" value="Znf_CCCH"/>
</dbReference>
<evidence type="ECO:0000313" key="3">
    <source>
        <dbReference type="Ensembl" id="ENSONIP00000070694.1"/>
    </source>
</evidence>
<dbReference type="Proteomes" id="UP000005207">
    <property type="component" value="Linkage group LG5"/>
</dbReference>
<evidence type="ECO:0000259" key="2">
    <source>
        <dbReference type="PROSITE" id="PS50103"/>
    </source>
</evidence>
<dbReference type="GO" id="GO:0008270">
    <property type="term" value="F:zinc ion binding"/>
    <property type="evidence" value="ECO:0007669"/>
    <property type="project" value="UniProtKB-KW"/>
</dbReference>
<keyword evidence="1" id="KW-0862">Zinc</keyword>
<organism evidence="3 4">
    <name type="scientific">Oreochromis niloticus</name>
    <name type="common">Nile tilapia</name>
    <name type="synonym">Tilapia nilotica</name>
    <dbReference type="NCBI Taxonomy" id="8128"/>
    <lineage>
        <taxon>Eukaryota</taxon>
        <taxon>Metazoa</taxon>
        <taxon>Chordata</taxon>
        <taxon>Craniata</taxon>
        <taxon>Vertebrata</taxon>
        <taxon>Euteleostomi</taxon>
        <taxon>Actinopterygii</taxon>
        <taxon>Neopterygii</taxon>
        <taxon>Teleostei</taxon>
        <taxon>Neoteleostei</taxon>
        <taxon>Acanthomorphata</taxon>
        <taxon>Ovalentaria</taxon>
        <taxon>Cichlomorphae</taxon>
        <taxon>Cichliformes</taxon>
        <taxon>Cichlidae</taxon>
        <taxon>African cichlids</taxon>
        <taxon>Pseudocrenilabrinae</taxon>
        <taxon>Oreochromini</taxon>
        <taxon>Oreochromis</taxon>
    </lineage>
</organism>
<keyword evidence="1" id="KW-0479">Metal-binding</keyword>
<dbReference type="InParanoid" id="A0A669EGR9"/>
<proteinExistence type="predicted"/>
<accession>A0A669EGR9</accession>
<reference evidence="3" key="2">
    <citation type="submission" date="2025-08" db="UniProtKB">
        <authorList>
            <consortium name="Ensembl"/>
        </authorList>
    </citation>
    <scope>IDENTIFICATION</scope>
</reference>
<evidence type="ECO:0000313" key="4">
    <source>
        <dbReference type="Proteomes" id="UP000005207"/>
    </source>
</evidence>
<evidence type="ECO:0000256" key="1">
    <source>
        <dbReference type="PROSITE-ProRule" id="PRU00723"/>
    </source>
</evidence>
<feature type="zinc finger region" description="C3H1-type" evidence="1">
    <location>
        <begin position="72"/>
        <end position="96"/>
    </location>
</feature>
<sequence>MAVWKAEHTGLCVRPHLLQLSQPVQTQPRKVTMYCKVCHLSLSSPESFYKHCASLEHAQLVAQDTTTRWRGLCMFSLCLPQTCEYGSKCPKAHSMEELQEWMMRAAEEKEIRHNIQAQGLMSYNDRLLEEYKNSSNEVYIVSIRLESTVNNLRIVLKNFLFDRVCRWITKVYYSLWQHFHHRNFLQLLKAHRLKLSIRVMTFCNCDMLQPLTFLTDKVVVSGQVLE</sequence>
<dbReference type="AlphaFoldDB" id="A0A669EGR9"/>
<keyword evidence="1" id="KW-0863">Zinc-finger</keyword>
<dbReference type="Ensembl" id="ENSONIT00000063585.1">
    <property type="protein sequence ID" value="ENSONIP00000070694.1"/>
    <property type="gene ID" value="ENSONIG00000034385.1"/>
</dbReference>
<reference evidence="3" key="3">
    <citation type="submission" date="2025-09" db="UniProtKB">
        <authorList>
            <consortium name="Ensembl"/>
        </authorList>
    </citation>
    <scope>IDENTIFICATION</scope>
</reference>
<dbReference type="OMA" id="RVCRWIT"/>